<gene>
    <name evidence="1" type="ORF">CH63R_01283</name>
</gene>
<organism evidence="1 2">
    <name type="scientific">Colletotrichum higginsianum (strain IMI 349063)</name>
    <name type="common">Crucifer anthracnose fungus</name>
    <dbReference type="NCBI Taxonomy" id="759273"/>
    <lineage>
        <taxon>Eukaryota</taxon>
        <taxon>Fungi</taxon>
        <taxon>Dikarya</taxon>
        <taxon>Ascomycota</taxon>
        <taxon>Pezizomycotina</taxon>
        <taxon>Sordariomycetes</taxon>
        <taxon>Hypocreomycetidae</taxon>
        <taxon>Glomerellales</taxon>
        <taxon>Glomerellaceae</taxon>
        <taxon>Colletotrichum</taxon>
        <taxon>Colletotrichum destructivum species complex</taxon>
    </lineage>
</organism>
<protein>
    <submittedName>
        <fullName evidence="1">Uncharacterized protein</fullName>
    </submittedName>
</protein>
<dbReference type="RefSeq" id="XP_018164620.1">
    <property type="nucleotide sequence ID" value="XM_018296258.1"/>
</dbReference>
<dbReference type="VEuPathDB" id="FungiDB:CH63R_01283"/>
<accession>A0A1B7YVQ6</accession>
<keyword evidence="2" id="KW-1185">Reference proteome</keyword>
<dbReference type="AlphaFoldDB" id="A0A1B7YVQ6"/>
<name>A0A1B7YVQ6_COLHI</name>
<reference evidence="2" key="1">
    <citation type="journal article" date="2017" name="BMC Genomics">
        <title>Gapless genome assembly of Colletotrichum higginsianum reveals chromosome structure and association of transposable elements with secondary metabolite gene clusters.</title>
        <authorList>
            <person name="Dallery J.-F."/>
            <person name="Lapalu N."/>
            <person name="Zampounis A."/>
            <person name="Pigne S."/>
            <person name="Luyten I."/>
            <person name="Amselem J."/>
            <person name="Wittenberg A.H.J."/>
            <person name="Zhou S."/>
            <person name="de Queiroz M.V."/>
            <person name="Robin G.P."/>
            <person name="Auger A."/>
            <person name="Hainaut M."/>
            <person name="Henrissat B."/>
            <person name="Kim K.-T."/>
            <person name="Lee Y.-H."/>
            <person name="Lespinet O."/>
            <person name="Schwartz D.C."/>
            <person name="Thon M.R."/>
            <person name="O'Connell R.J."/>
        </authorList>
    </citation>
    <scope>NUCLEOTIDE SEQUENCE [LARGE SCALE GENOMIC DNA]</scope>
    <source>
        <strain evidence="2">IMI 349063</strain>
    </source>
</reference>
<evidence type="ECO:0000313" key="1">
    <source>
        <dbReference type="EMBL" id="OBR16103.1"/>
    </source>
</evidence>
<dbReference type="KEGG" id="chig:CH63R_01283"/>
<sequence length="153" mass="16580">MGETSRRKTGPPPPELLPVDAIQFLTDRPKSPAGDPIAVEAKKVPPENATSGGPVETLQVRVPLGRYYRWFLQTAHSTAASSQSNRRTRADARRGSIFCTGDCRRSWQNGVERQSSCLLDPSAAACVVVCSTGMSQYPLGQGPGTRPRNCCDY</sequence>
<proteinExistence type="predicted"/>
<dbReference type="Proteomes" id="UP000092177">
    <property type="component" value="Chromosome 1"/>
</dbReference>
<dbReference type="EMBL" id="LTAN01000001">
    <property type="protein sequence ID" value="OBR16103.1"/>
    <property type="molecule type" value="Genomic_DNA"/>
</dbReference>
<comment type="caution">
    <text evidence="1">The sequence shown here is derived from an EMBL/GenBank/DDBJ whole genome shotgun (WGS) entry which is preliminary data.</text>
</comment>
<dbReference type="GeneID" id="28860365"/>
<evidence type="ECO:0000313" key="2">
    <source>
        <dbReference type="Proteomes" id="UP000092177"/>
    </source>
</evidence>